<keyword evidence="1 5" id="KW-0963">Cytoplasm</keyword>
<comment type="subcellular location">
    <subcellularLocation>
        <location evidence="5">Cytoplasm</location>
    </subcellularLocation>
</comment>
<dbReference type="GO" id="GO:0043022">
    <property type="term" value="F:ribosome binding"/>
    <property type="evidence" value="ECO:0007669"/>
    <property type="project" value="InterPro"/>
</dbReference>
<dbReference type="NCBIfam" id="TIGR02273">
    <property type="entry name" value="16S_RimM"/>
    <property type="match status" value="1"/>
</dbReference>
<comment type="domain">
    <text evidence="5">The PRC barrel domain binds ribosomal protein uS19.</text>
</comment>
<dbReference type="Gene3D" id="2.30.30.240">
    <property type="entry name" value="PRC-barrel domain"/>
    <property type="match status" value="1"/>
</dbReference>
<evidence type="ECO:0000256" key="1">
    <source>
        <dbReference type="ARBA" id="ARBA00022490"/>
    </source>
</evidence>
<feature type="domain" description="Ribosome maturation factor RimM PRC barrel" evidence="7">
    <location>
        <begin position="101"/>
        <end position="166"/>
    </location>
</feature>
<dbReference type="Pfam" id="PF01782">
    <property type="entry name" value="RimM"/>
    <property type="match status" value="1"/>
</dbReference>
<comment type="function">
    <text evidence="5">An accessory protein needed during the final step in the assembly of 30S ribosomal subunit, possibly for assembly of the head region. Essential for efficient processing of 16S rRNA. May be needed both before and after RbfA during the maturation of 16S rRNA. It has affinity for free ribosomal 30S subunits but not for 70S ribosomes.</text>
</comment>
<evidence type="ECO:0000256" key="4">
    <source>
        <dbReference type="ARBA" id="ARBA00023186"/>
    </source>
</evidence>
<dbReference type="InterPro" id="IPR056792">
    <property type="entry name" value="PRC_RimM"/>
</dbReference>
<evidence type="ECO:0000256" key="3">
    <source>
        <dbReference type="ARBA" id="ARBA00022552"/>
    </source>
</evidence>
<name>A0A7C0WUV8_9BACT</name>
<evidence type="ECO:0000256" key="5">
    <source>
        <dbReference type="HAMAP-Rule" id="MF_00014"/>
    </source>
</evidence>
<evidence type="ECO:0000259" key="6">
    <source>
        <dbReference type="Pfam" id="PF01782"/>
    </source>
</evidence>
<keyword evidence="2 5" id="KW-0690">Ribosome biogenesis</keyword>
<dbReference type="HAMAP" id="MF_00014">
    <property type="entry name" value="Ribosome_mat_RimM"/>
    <property type="match status" value="1"/>
</dbReference>
<dbReference type="InterPro" id="IPR002676">
    <property type="entry name" value="RimM_N"/>
</dbReference>
<dbReference type="Pfam" id="PF24986">
    <property type="entry name" value="PRC_RimM"/>
    <property type="match status" value="1"/>
</dbReference>
<dbReference type="InterPro" id="IPR011961">
    <property type="entry name" value="RimM"/>
</dbReference>
<organism evidence="8">
    <name type="scientific">Thermodesulforhabdus norvegica</name>
    <dbReference type="NCBI Taxonomy" id="39841"/>
    <lineage>
        <taxon>Bacteria</taxon>
        <taxon>Pseudomonadati</taxon>
        <taxon>Thermodesulfobacteriota</taxon>
        <taxon>Syntrophobacteria</taxon>
        <taxon>Syntrophobacterales</taxon>
        <taxon>Thermodesulforhabdaceae</taxon>
        <taxon>Thermodesulforhabdus</taxon>
    </lineage>
</organism>
<dbReference type="Proteomes" id="UP000886355">
    <property type="component" value="Unassembled WGS sequence"/>
</dbReference>
<evidence type="ECO:0000259" key="7">
    <source>
        <dbReference type="Pfam" id="PF24986"/>
    </source>
</evidence>
<accession>A0A7C0WUV8</accession>
<protein>
    <recommendedName>
        <fullName evidence="5">Ribosome maturation factor RimM</fullName>
    </recommendedName>
</protein>
<keyword evidence="4 5" id="KW-0143">Chaperone</keyword>
<dbReference type="InterPro" id="IPR036976">
    <property type="entry name" value="RimM_N_sf"/>
</dbReference>
<evidence type="ECO:0000256" key="2">
    <source>
        <dbReference type="ARBA" id="ARBA00022517"/>
    </source>
</evidence>
<dbReference type="PANTHER" id="PTHR33692">
    <property type="entry name" value="RIBOSOME MATURATION FACTOR RIMM"/>
    <property type="match status" value="1"/>
</dbReference>
<reference evidence="8" key="1">
    <citation type="journal article" date="2020" name="mSystems">
        <title>Genome- and Community-Level Interaction Insights into Carbon Utilization and Element Cycling Functions of Hydrothermarchaeota in Hydrothermal Sediment.</title>
        <authorList>
            <person name="Zhou Z."/>
            <person name="Liu Y."/>
            <person name="Xu W."/>
            <person name="Pan J."/>
            <person name="Luo Z.H."/>
            <person name="Li M."/>
        </authorList>
    </citation>
    <scope>NUCLEOTIDE SEQUENCE [LARGE SCALE GENOMIC DNA]</scope>
    <source>
        <strain evidence="8">HyVt-19</strain>
    </source>
</reference>
<keyword evidence="3 5" id="KW-0698">rRNA processing</keyword>
<sequence>MKGQKMVPVGKIVRAHGIKGSVKVLPYGESLEYARKGDVIYEGSQFLAYTIRSVQRHKRCWIITFEEIRDRSSAEELVGSELYIPEDSLPETDEDEYYYYQLIGLRVETTQGKFLGILRNIIETGANDVYVVIKDKHEILIPAINDVIKLVDLELGIMIVDPPEGLVDDDY</sequence>
<dbReference type="EMBL" id="DQZW01000078">
    <property type="protein sequence ID" value="HDL89585.1"/>
    <property type="molecule type" value="Genomic_DNA"/>
</dbReference>
<dbReference type="GO" id="GO:0005840">
    <property type="term" value="C:ribosome"/>
    <property type="evidence" value="ECO:0007669"/>
    <property type="project" value="InterPro"/>
</dbReference>
<dbReference type="GO" id="GO:0005737">
    <property type="term" value="C:cytoplasm"/>
    <property type="evidence" value="ECO:0007669"/>
    <property type="project" value="UniProtKB-SubCell"/>
</dbReference>
<comment type="similarity">
    <text evidence="5">Belongs to the RimM family.</text>
</comment>
<dbReference type="InterPro" id="IPR011033">
    <property type="entry name" value="PRC_barrel-like_sf"/>
</dbReference>
<dbReference type="SUPFAM" id="SSF50447">
    <property type="entry name" value="Translation proteins"/>
    <property type="match status" value="1"/>
</dbReference>
<dbReference type="InterPro" id="IPR009000">
    <property type="entry name" value="Transl_B-barrel_sf"/>
</dbReference>
<dbReference type="GO" id="GO:0006364">
    <property type="term" value="P:rRNA processing"/>
    <property type="evidence" value="ECO:0007669"/>
    <property type="project" value="UniProtKB-UniRule"/>
</dbReference>
<gene>
    <name evidence="5 8" type="primary">rimM</name>
    <name evidence="8" type="ORF">ENG14_01630</name>
</gene>
<dbReference type="SUPFAM" id="SSF50346">
    <property type="entry name" value="PRC-barrel domain"/>
    <property type="match status" value="1"/>
</dbReference>
<comment type="subunit">
    <text evidence="5">Binds ribosomal protein uS19.</text>
</comment>
<evidence type="ECO:0000313" key="8">
    <source>
        <dbReference type="EMBL" id="HDL89585.1"/>
    </source>
</evidence>
<dbReference type="AlphaFoldDB" id="A0A7C0WUV8"/>
<comment type="caution">
    <text evidence="8">The sequence shown here is derived from an EMBL/GenBank/DDBJ whole genome shotgun (WGS) entry which is preliminary data.</text>
</comment>
<proteinExistence type="inferred from homology"/>
<feature type="domain" description="RimM N-terminal" evidence="6">
    <location>
        <begin position="9"/>
        <end position="87"/>
    </location>
</feature>
<dbReference type="Gene3D" id="2.40.30.60">
    <property type="entry name" value="RimM"/>
    <property type="match status" value="1"/>
</dbReference>
<dbReference type="PANTHER" id="PTHR33692:SF1">
    <property type="entry name" value="RIBOSOME MATURATION FACTOR RIMM"/>
    <property type="match status" value="1"/>
</dbReference>
<dbReference type="GO" id="GO:0042274">
    <property type="term" value="P:ribosomal small subunit biogenesis"/>
    <property type="evidence" value="ECO:0007669"/>
    <property type="project" value="UniProtKB-UniRule"/>
</dbReference>